<evidence type="ECO:0000259" key="2">
    <source>
        <dbReference type="Pfam" id="PF10088"/>
    </source>
</evidence>
<keyword evidence="1" id="KW-0175">Coiled coil</keyword>
<proteinExistence type="predicted"/>
<protein>
    <submittedName>
        <fullName evidence="3">DUF2326 domain-containing protein</fullName>
    </submittedName>
</protein>
<reference evidence="3 4" key="1">
    <citation type="journal article" date="2019" name="Int. J. Syst. Evol. Microbiol.">
        <title>The Global Catalogue of Microorganisms (GCM) 10K type strain sequencing project: providing services to taxonomists for standard genome sequencing and annotation.</title>
        <authorList>
            <consortium name="The Broad Institute Genomics Platform"/>
            <consortium name="The Broad Institute Genome Sequencing Center for Infectious Disease"/>
            <person name="Wu L."/>
            <person name="Ma J."/>
        </authorList>
    </citation>
    <scope>NUCLEOTIDE SEQUENCE [LARGE SCALE GENOMIC DNA]</scope>
    <source>
        <strain evidence="3 4">JCM 6485</strain>
    </source>
</reference>
<accession>A0ABN1LHW1</accession>
<dbReference type="InterPro" id="IPR018760">
    <property type="entry name" value="DUF2326"/>
</dbReference>
<name>A0ABN1LHW1_9CLOT</name>
<evidence type="ECO:0000313" key="4">
    <source>
        <dbReference type="Proteomes" id="UP001501764"/>
    </source>
</evidence>
<organism evidence="3 4">
    <name type="scientific">Clostridium nitritogenes</name>
    <dbReference type="NCBI Taxonomy" id="83340"/>
    <lineage>
        <taxon>Bacteria</taxon>
        <taxon>Bacillati</taxon>
        <taxon>Bacillota</taxon>
        <taxon>Clostridia</taxon>
        <taxon>Eubacteriales</taxon>
        <taxon>Clostridiaceae</taxon>
        <taxon>Clostridium</taxon>
    </lineage>
</organism>
<dbReference type="EMBL" id="BAAACO010000001">
    <property type="protein sequence ID" value="GAA0856302.1"/>
    <property type="molecule type" value="Genomic_DNA"/>
</dbReference>
<dbReference type="Proteomes" id="UP001501764">
    <property type="component" value="Unassembled WGS sequence"/>
</dbReference>
<dbReference type="RefSeq" id="WP_346025788.1">
    <property type="nucleotide sequence ID" value="NZ_BAAACO010000001.1"/>
</dbReference>
<evidence type="ECO:0000313" key="3">
    <source>
        <dbReference type="EMBL" id="GAA0856302.1"/>
    </source>
</evidence>
<dbReference type="Pfam" id="PF10088">
    <property type="entry name" value="DUF2326"/>
    <property type="match status" value="1"/>
</dbReference>
<evidence type="ECO:0000256" key="1">
    <source>
        <dbReference type="SAM" id="Coils"/>
    </source>
</evidence>
<sequence>MDEWNGPIKDKEYKKLIEEYILGDNDENIHPSFASIREYIIRDEKSGFNDIIIPNRKPIKTYEVLDYLFEIECKSEYEISLLKNEQELLTKKVKILEALSEDISGMRIKEKKLEEEIKELSNISNTINVEDNIKISREDYKEIKKEYNEISTQIIKLENIREQYIQNIDNLKETVNKIKELDDIKTFYNQIINYFPNNITKNYEEIFNYYNFMVNSRGKYFYEKVEEVDRMLEILREKSSYLNKKLDKQLNTLRSTDVIDDINNILDRVNEKSQELADIRAKISQYSQKDILINEINEIKKEVINETNIKNDIFKSYEKIIEEAKKRFNSIVKETYDEEGVLEFEYNSNTNIKDATGRIKISCRIIDENSHGRMYMKINMFDLTWLLQRIKHKNKLNFLFHDGSYVKPDNKKAKKRLLEYADNVMKNEALGQYFVTLNLGELDDEDMDYLKGQKKIVAHLSKETDEDRFFGFKY</sequence>
<gene>
    <name evidence="3" type="ORF">GCM10008916_05290</name>
</gene>
<keyword evidence="4" id="KW-1185">Reference proteome</keyword>
<feature type="domain" description="DUF2326" evidence="2">
    <location>
        <begin position="331"/>
        <end position="473"/>
    </location>
</feature>
<feature type="coiled-coil region" evidence="1">
    <location>
        <begin position="262"/>
        <end position="289"/>
    </location>
</feature>
<comment type="caution">
    <text evidence="3">The sequence shown here is derived from an EMBL/GenBank/DDBJ whole genome shotgun (WGS) entry which is preliminary data.</text>
</comment>
<feature type="coiled-coil region" evidence="1">
    <location>
        <begin position="79"/>
        <end position="181"/>
    </location>
</feature>